<dbReference type="EMBL" id="PYYB01000001">
    <property type="protein sequence ID" value="PTL59291.1"/>
    <property type="molecule type" value="Genomic_DNA"/>
</dbReference>
<feature type="transmembrane region" description="Helical" evidence="10">
    <location>
        <begin position="163"/>
        <end position="181"/>
    </location>
</feature>
<feature type="transmembrane region" description="Helical" evidence="10">
    <location>
        <begin position="383"/>
        <end position="400"/>
    </location>
</feature>
<evidence type="ECO:0000313" key="11">
    <source>
        <dbReference type="EMBL" id="PTL59291.1"/>
    </source>
</evidence>
<keyword evidence="12" id="KW-1185">Reference proteome</keyword>
<protein>
    <recommendedName>
        <fullName evidence="13">Glycosyltransferase RgtA/B/C/D-like domain-containing protein</fullName>
    </recommendedName>
</protein>
<dbReference type="InterPro" id="IPR007315">
    <property type="entry name" value="PIG-V/Gpi18"/>
</dbReference>
<dbReference type="PANTHER" id="PTHR12468">
    <property type="entry name" value="GPI MANNOSYLTRANSFERASE 2"/>
    <property type="match status" value="1"/>
</dbReference>
<dbReference type="UniPathway" id="UPA00196"/>
<evidence type="ECO:0008006" key="13">
    <source>
        <dbReference type="Google" id="ProtNLM"/>
    </source>
</evidence>
<dbReference type="Proteomes" id="UP000240739">
    <property type="component" value="Unassembled WGS sequence"/>
</dbReference>
<evidence type="ECO:0000256" key="5">
    <source>
        <dbReference type="ARBA" id="ARBA00022679"/>
    </source>
</evidence>
<feature type="transmembrane region" description="Helical" evidence="10">
    <location>
        <begin position="412"/>
        <end position="434"/>
    </location>
</feature>
<comment type="pathway">
    <text evidence="2">Glycolipid biosynthesis; glycosylphosphatidylinositol-anchor biosynthesis.</text>
</comment>
<feature type="transmembrane region" description="Helical" evidence="10">
    <location>
        <begin position="201"/>
        <end position="231"/>
    </location>
</feature>
<evidence type="ECO:0000313" key="12">
    <source>
        <dbReference type="Proteomes" id="UP000240739"/>
    </source>
</evidence>
<dbReference type="GO" id="GO:0006506">
    <property type="term" value="P:GPI anchor biosynthetic process"/>
    <property type="evidence" value="ECO:0007669"/>
    <property type="project" value="UniProtKB-UniPathway"/>
</dbReference>
<feature type="transmembrane region" description="Helical" evidence="10">
    <location>
        <begin position="129"/>
        <end position="151"/>
    </location>
</feature>
<dbReference type="PANTHER" id="PTHR12468:SF2">
    <property type="entry name" value="GPI MANNOSYLTRANSFERASE 2"/>
    <property type="match status" value="1"/>
</dbReference>
<sequence>MYGGMGVEGTRASRRTALPAVRLDVAWAHALREALVAFAISRALVLVSGALAAELLGQSGRAPGFDPAGVTHPFGGLGDALVAPMARWDTVWFLAIADGGYGDDPARPAFFPLYPLLAKAVGAPLGSSLVGGILVSWAAFLVALAVLHRLAMVELGDGRAARYAVLACALFPTAFFHTAVYSEGLFLALSIGAVYAARRGAWAWAGALGALAAGTRSAGVLLVVPLALLHLRARREAGLPPLGRRPSEHRPLLAVALVPVGMLAFCGWFALTGGDARAPVDAQQVWFREFAGPFVGLWDGTVAAAQGARQLLSGARDPVYFTAAGGDPFVVAQENLVLLAFLLACVPAIVGVLRRLPAAYGAYVVAALALPLSTPVAPQPLMSTPRFLAVLFPLYLWAGLRLARASARTATLALGASAILLCVLTARFATWHWVA</sequence>
<evidence type="ECO:0000256" key="1">
    <source>
        <dbReference type="ARBA" id="ARBA00004477"/>
    </source>
</evidence>
<evidence type="ECO:0000256" key="4">
    <source>
        <dbReference type="ARBA" id="ARBA00022676"/>
    </source>
</evidence>
<comment type="caution">
    <text evidence="11">The sequence shown here is derived from an EMBL/GenBank/DDBJ whole genome shotgun (WGS) entry which is preliminary data.</text>
</comment>
<accession>A0A2T4UJ70</accession>
<gene>
    <name evidence="11" type="ORF">C7Y72_06315</name>
</gene>
<dbReference type="GO" id="GO:0004376">
    <property type="term" value="F:GPI mannosyltransferase activity"/>
    <property type="evidence" value="ECO:0007669"/>
    <property type="project" value="InterPro"/>
</dbReference>
<proteinExistence type="predicted"/>
<keyword evidence="3" id="KW-0337">GPI-anchor biosynthesis</keyword>
<keyword evidence="6 10" id="KW-0812">Transmembrane</keyword>
<dbReference type="GO" id="GO:0031501">
    <property type="term" value="C:mannosyltransferase complex"/>
    <property type="evidence" value="ECO:0007669"/>
    <property type="project" value="TreeGrafter"/>
</dbReference>
<dbReference type="Pfam" id="PF04188">
    <property type="entry name" value="Mannosyl_trans2"/>
    <property type="match status" value="1"/>
</dbReference>
<keyword evidence="8 10" id="KW-1133">Transmembrane helix</keyword>
<evidence type="ECO:0000256" key="10">
    <source>
        <dbReference type="SAM" id="Phobius"/>
    </source>
</evidence>
<evidence type="ECO:0000256" key="7">
    <source>
        <dbReference type="ARBA" id="ARBA00022824"/>
    </source>
</evidence>
<keyword evidence="7" id="KW-0256">Endoplasmic reticulum</keyword>
<organism evidence="11 12">
    <name type="scientific">Paraconexibacter algicola</name>
    <dbReference type="NCBI Taxonomy" id="2133960"/>
    <lineage>
        <taxon>Bacteria</taxon>
        <taxon>Bacillati</taxon>
        <taxon>Actinomycetota</taxon>
        <taxon>Thermoleophilia</taxon>
        <taxon>Solirubrobacterales</taxon>
        <taxon>Paraconexibacteraceae</taxon>
        <taxon>Paraconexibacter</taxon>
    </lineage>
</organism>
<evidence type="ECO:0000256" key="3">
    <source>
        <dbReference type="ARBA" id="ARBA00022502"/>
    </source>
</evidence>
<comment type="subcellular location">
    <subcellularLocation>
        <location evidence="1">Endoplasmic reticulum membrane</location>
        <topology evidence="1">Multi-pass membrane protein</topology>
    </subcellularLocation>
</comment>
<feature type="transmembrane region" description="Helical" evidence="10">
    <location>
        <begin position="336"/>
        <end position="353"/>
    </location>
</feature>
<keyword evidence="4" id="KW-0328">Glycosyltransferase</keyword>
<keyword evidence="9 10" id="KW-0472">Membrane</keyword>
<feature type="transmembrane region" description="Helical" evidence="10">
    <location>
        <begin position="252"/>
        <end position="271"/>
    </location>
</feature>
<name>A0A2T4UJ70_9ACTN</name>
<evidence type="ECO:0000256" key="6">
    <source>
        <dbReference type="ARBA" id="ARBA00022692"/>
    </source>
</evidence>
<feature type="transmembrane region" description="Helical" evidence="10">
    <location>
        <begin position="360"/>
        <end position="377"/>
    </location>
</feature>
<dbReference type="GO" id="GO:0016020">
    <property type="term" value="C:membrane"/>
    <property type="evidence" value="ECO:0007669"/>
    <property type="project" value="GOC"/>
</dbReference>
<reference evidence="11 12" key="1">
    <citation type="submission" date="2018-03" db="EMBL/GenBank/DDBJ databases">
        <title>Aquarubrobacter algicola gen. nov., sp. nov., a novel actinobacterium isolated from shallow eutrophic lake during the end of cyanobacterial harmful algal blooms.</title>
        <authorList>
            <person name="Chun S.J."/>
        </authorList>
    </citation>
    <scope>NUCLEOTIDE SEQUENCE [LARGE SCALE GENOMIC DNA]</scope>
    <source>
        <strain evidence="11 12">Seoho-28</strain>
    </source>
</reference>
<evidence type="ECO:0000256" key="8">
    <source>
        <dbReference type="ARBA" id="ARBA00022989"/>
    </source>
</evidence>
<keyword evidence="5" id="KW-0808">Transferase</keyword>
<evidence type="ECO:0000256" key="2">
    <source>
        <dbReference type="ARBA" id="ARBA00004687"/>
    </source>
</evidence>
<evidence type="ECO:0000256" key="9">
    <source>
        <dbReference type="ARBA" id="ARBA00023136"/>
    </source>
</evidence>
<dbReference type="AlphaFoldDB" id="A0A2T4UJ70"/>
<dbReference type="GO" id="GO:0000009">
    <property type="term" value="F:alpha-1,6-mannosyltransferase activity"/>
    <property type="evidence" value="ECO:0007669"/>
    <property type="project" value="InterPro"/>
</dbReference>